<organism evidence="2 3">
    <name type="scientific">Imperialibacter roseus</name>
    <dbReference type="NCBI Taxonomy" id="1324217"/>
    <lineage>
        <taxon>Bacteria</taxon>
        <taxon>Pseudomonadati</taxon>
        <taxon>Bacteroidota</taxon>
        <taxon>Cytophagia</taxon>
        <taxon>Cytophagales</taxon>
        <taxon>Flammeovirgaceae</taxon>
        <taxon>Imperialibacter</taxon>
    </lineage>
</organism>
<accession>A0ABZ0J077</accession>
<dbReference type="EMBL" id="CP136051">
    <property type="protein sequence ID" value="WOK09336.1"/>
    <property type="molecule type" value="Genomic_DNA"/>
</dbReference>
<dbReference type="CDD" id="cd07067">
    <property type="entry name" value="HP_PGM_like"/>
    <property type="match status" value="1"/>
</dbReference>
<keyword evidence="2" id="KW-0413">Isomerase</keyword>
<reference evidence="2 3" key="1">
    <citation type="journal article" date="2023" name="Microbiol. Resour. Announc.">
        <title>Complete Genome Sequence of Imperialibacter roseus strain P4T.</title>
        <authorList>
            <person name="Tizabi D.R."/>
            <person name="Bachvaroff T."/>
            <person name="Hill R.T."/>
        </authorList>
    </citation>
    <scope>NUCLEOTIDE SEQUENCE [LARGE SCALE GENOMIC DNA]</scope>
    <source>
        <strain evidence="2 3">P4T</strain>
    </source>
</reference>
<dbReference type="RefSeq" id="WP_317491956.1">
    <property type="nucleotide sequence ID" value="NZ_CP136051.1"/>
</dbReference>
<dbReference type="EC" id="5.4.-.-" evidence="2"/>
<keyword evidence="1" id="KW-0732">Signal</keyword>
<protein>
    <submittedName>
        <fullName evidence="2">Phosphoglycerate mutase family protein</fullName>
        <ecNumber evidence="2">5.4.-.-</ecNumber>
    </submittedName>
</protein>
<dbReference type="GO" id="GO:0016853">
    <property type="term" value="F:isomerase activity"/>
    <property type="evidence" value="ECO:0007669"/>
    <property type="project" value="UniProtKB-KW"/>
</dbReference>
<evidence type="ECO:0000256" key="1">
    <source>
        <dbReference type="SAM" id="SignalP"/>
    </source>
</evidence>
<evidence type="ECO:0000313" key="2">
    <source>
        <dbReference type="EMBL" id="WOK09336.1"/>
    </source>
</evidence>
<gene>
    <name evidence="2" type="ORF">RT717_11870</name>
</gene>
<evidence type="ECO:0000313" key="3">
    <source>
        <dbReference type="Proteomes" id="UP001302349"/>
    </source>
</evidence>
<feature type="signal peptide" evidence="1">
    <location>
        <begin position="1"/>
        <end position="20"/>
    </location>
</feature>
<proteinExistence type="predicted"/>
<dbReference type="Pfam" id="PF00300">
    <property type="entry name" value="His_Phos_1"/>
    <property type="match status" value="1"/>
</dbReference>
<dbReference type="Proteomes" id="UP001302349">
    <property type="component" value="Chromosome"/>
</dbReference>
<dbReference type="InterPro" id="IPR029033">
    <property type="entry name" value="His_PPase_superfam"/>
</dbReference>
<name>A0ABZ0J077_9BACT</name>
<dbReference type="SUPFAM" id="SSF53254">
    <property type="entry name" value="Phosphoglycerate mutase-like"/>
    <property type="match status" value="1"/>
</dbReference>
<feature type="chain" id="PRO_5047352825" evidence="1">
    <location>
        <begin position="21"/>
        <end position="177"/>
    </location>
</feature>
<dbReference type="InterPro" id="IPR013078">
    <property type="entry name" value="His_Pase_superF_clade-1"/>
</dbReference>
<sequence length="177" mass="19493">MKRFLVLFLAIGFVFAGCQAPVKTVAEIEPTTIVLVRHAEKADDGTKDPSLDSLGMQRAVALMQTLADVQLTGVYSTPYKRTNETVEAIARENNLAVTAYDPGNKEFLSVEVNKNRGGNLLVSGHSNTVPAMVNQLIDSGQFENLEDWQYDFLYIVNIGQDTTFQVLHYGAPSVRPN</sequence>
<keyword evidence="3" id="KW-1185">Reference proteome</keyword>
<dbReference type="PROSITE" id="PS51257">
    <property type="entry name" value="PROKAR_LIPOPROTEIN"/>
    <property type="match status" value="1"/>
</dbReference>
<dbReference type="Gene3D" id="3.40.50.1240">
    <property type="entry name" value="Phosphoglycerate mutase-like"/>
    <property type="match status" value="1"/>
</dbReference>